<protein>
    <submittedName>
        <fullName evidence="9">Purine-cytosine permease family protein</fullName>
    </submittedName>
</protein>
<accession>A0ABW3W7Z7</accession>
<evidence type="ECO:0000256" key="8">
    <source>
        <dbReference type="SAM" id="Phobius"/>
    </source>
</evidence>
<feature type="transmembrane region" description="Helical" evidence="8">
    <location>
        <begin position="58"/>
        <end position="76"/>
    </location>
</feature>
<keyword evidence="10" id="KW-1185">Reference proteome</keyword>
<feature type="transmembrane region" description="Helical" evidence="8">
    <location>
        <begin position="280"/>
        <end position="302"/>
    </location>
</feature>
<feature type="transmembrane region" description="Helical" evidence="8">
    <location>
        <begin position="237"/>
        <end position="260"/>
    </location>
</feature>
<evidence type="ECO:0000256" key="2">
    <source>
        <dbReference type="ARBA" id="ARBA00008974"/>
    </source>
</evidence>
<feature type="transmembrane region" description="Helical" evidence="8">
    <location>
        <begin position="354"/>
        <end position="375"/>
    </location>
</feature>
<keyword evidence="6 7" id="KW-0472">Membrane</keyword>
<evidence type="ECO:0000256" key="1">
    <source>
        <dbReference type="ARBA" id="ARBA00004141"/>
    </source>
</evidence>
<organism evidence="9 10">
    <name type="scientific">Nocardioides ginsengisoli</name>
    <dbReference type="NCBI Taxonomy" id="363868"/>
    <lineage>
        <taxon>Bacteria</taxon>
        <taxon>Bacillati</taxon>
        <taxon>Actinomycetota</taxon>
        <taxon>Actinomycetes</taxon>
        <taxon>Propionibacteriales</taxon>
        <taxon>Nocardioidaceae</taxon>
        <taxon>Nocardioides</taxon>
    </lineage>
</organism>
<evidence type="ECO:0000256" key="3">
    <source>
        <dbReference type="ARBA" id="ARBA00022448"/>
    </source>
</evidence>
<reference evidence="10" key="1">
    <citation type="journal article" date="2019" name="Int. J. Syst. Evol. Microbiol.">
        <title>The Global Catalogue of Microorganisms (GCM) 10K type strain sequencing project: providing services to taxonomists for standard genome sequencing and annotation.</title>
        <authorList>
            <consortium name="The Broad Institute Genomics Platform"/>
            <consortium name="The Broad Institute Genome Sequencing Center for Infectious Disease"/>
            <person name="Wu L."/>
            <person name="Ma J."/>
        </authorList>
    </citation>
    <scope>NUCLEOTIDE SEQUENCE [LARGE SCALE GENOMIC DNA]</scope>
    <source>
        <strain evidence="10">CCUG 52478</strain>
    </source>
</reference>
<dbReference type="Gene3D" id="1.10.4160.10">
    <property type="entry name" value="Hydantoin permease"/>
    <property type="match status" value="1"/>
</dbReference>
<feature type="transmembrane region" description="Helical" evidence="8">
    <location>
        <begin position="323"/>
        <end position="342"/>
    </location>
</feature>
<keyword evidence="3 7" id="KW-0813">Transport</keyword>
<dbReference type="Pfam" id="PF02133">
    <property type="entry name" value="Transp_cyt_pur"/>
    <property type="match status" value="1"/>
</dbReference>
<evidence type="ECO:0000256" key="5">
    <source>
        <dbReference type="ARBA" id="ARBA00022989"/>
    </source>
</evidence>
<feature type="transmembrane region" description="Helical" evidence="8">
    <location>
        <begin position="29"/>
        <end position="52"/>
    </location>
</feature>
<comment type="subcellular location">
    <subcellularLocation>
        <location evidence="1">Membrane</location>
        <topology evidence="1">Multi-pass membrane protein</topology>
    </subcellularLocation>
</comment>
<feature type="transmembrane region" description="Helical" evidence="8">
    <location>
        <begin position="434"/>
        <end position="453"/>
    </location>
</feature>
<dbReference type="Proteomes" id="UP001597229">
    <property type="component" value="Unassembled WGS sequence"/>
</dbReference>
<dbReference type="PIRSF" id="PIRSF002744">
    <property type="entry name" value="Pur-cyt_permease"/>
    <property type="match status" value="1"/>
</dbReference>
<proteinExistence type="inferred from homology"/>
<feature type="transmembrane region" description="Helical" evidence="8">
    <location>
        <begin position="96"/>
        <end position="117"/>
    </location>
</feature>
<dbReference type="InterPro" id="IPR026030">
    <property type="entry name" value="Pur-cyt_permease_Fcy2/21/22"/>
</dbReference>
<evidence type="ECO:0000313" key="10">
    <source>
        <dbReference type="Proteomes" id="UP001597229"/>
    </source>
</evidence>
<dbReference type="PANTHER" id="PTHR31806:SF1">
    <property type="entry name" value="PURINE-CYTOSINE PERMEASE FCY2-RELATED"/>
    <property type="match status" value="1"/>
</dbReference>
<name>A0ABW3W7Z7_9ACTN</name>
<keyword evidence="5 8" id="KW-1133">Transmembrane helix</keyword>
<comment type="similarity">
    <text evidence="2 7">Belongs to the purine-cytosine permease (2.A.39) family.</text>
</comment>
<sequence length="469" mass="49955">MSNENTLVEGLTIQPVPEDQRTGKVQHLFSFWFTVQIIPLAVVTGFLGPTVFGLDVGSTILAIVCGSVVGAVFMALHSAQGSQLGVPQMIQARAQFGMFGSVPLTVIVVLIYVGWIVSLMVLAQQTLGAVLTGLGHTTGLLLSTAVTLFAVVVGYQLILRFNRIMVWLSGLALLLTLVYTGMKAADGGVSLASAGGAFNWAGFLGMASVVGVWQLSYAPYVSDYSRYLPSNTTTRSAFWYTYAGTVLGVIGSMTVGAFLVAGLGANGVLADLDNIMPHPVFVFVMLAFFLGAIDAGVINMYGSSLCVLTCLQTFRLNWAPRSSARHLVAVTLAIAVFVASTTVTDNFMAEYTNFILVLAYLLVPWSIINLVDYYLVHKGDYDPNSFSDPNSGYGAVNGPALLSYVLGCIVQIPFMSTTLYVGAIAKDTGGVDTSWIVGSIATGFIYLGLLRLWRRPAAHVLTPETEISA</sequence>
<comment type="caution">
    <text evidence="9">The sequence shown here is derived from an EMBL/GenBank/DDBJ whole genome shotgun (WGS) entry which is preliminary data.</text>
</comment>
<dbReference type="EMBL" id="JBHTLX010000024">
    <property type="protein sequence ID" value="MFD1250529.1"/>
    <property type="molecule type" value="Genomic_DNA"/>
</dbReference>
<evidence type="ECO:0000313" key="9">
    <source>
        <dbReference type="EMBL" id="MFD1250529.1"/>
    </source>
</evidence>
<dbReference type="PANTHER" id="PTHR31806">
    <property type="entry name" value="PURINE-CYTOSINE PERMEASE FCY2-RELATED"/>
    <property type="match status" value="1"/>
</dbReference>
<keyword evidence="4 8" id="KW-0812">Transmembrane</keyword>
<dbReference type="RefSeq" id="WP_367919003.1">
    <property type="nucleotide sequence ID" value="NZ_BAABAC010000018.1"/>
</dbReference>
<gene>
    <name evidence="9" type="ORF">ACFQ3F_22240</name>
</gene>
<dbReference type="InterPro" id="IPR001248">
    <property type="entry name" value="Pur-cyt_permease"/>
</dbReference>
<evidence type="ECO:0000256" key="4">
    <source>
        <dbReference type="ARBA" id="ARBA00022692"/>
    </source>
</evidence>
<feature type="transmembrane region" description="Helical" evidence="8">
    <location>
        <begin position="197"/>
        <end position="216"/>
    </location>
</feature>
<evidence type="ECO:0000256" key="7">
    <source>
        <dbReference type="PIRNR" id="PIRNR002744"/>
    </source>
</evidence>
<evidence type="ECO:0000256" key="6">
    <source>
        <dbReference type="ARBA" id="ARBA00023136"/>
    </source>
</evidence>
<feature type="transmembrane region" description="Helical" evidence="8">
    <location>
        <begin position="165"/>
        <end position="185"/>
    </location>
</feature>
<feature type="transmembrane region" description="Helical" evidence="8">
    <location>
        <begin position="137"/>
        <end position="158"/>
    </location>
</feature>
<feature type="transmembrane region" description="Helical" evidence="8">
    <location>
        <begin position="396"/>
        <end position="414"/>
    </location>
</feature>